<feature type="compositionally biased region" description="Polar residues" evidence="1">
    <location>
        <begin position="318"/>
        <end position="328"/>
    </location>
</feature>
<feature type="compositionally biased region" description="Basic and acidic residues" evidence="1">
    <location>
        <begin position="281"/>
        <end position="303"/>
    </location>
</feature>
<comment type="caution">
    <text evidence="2">The sequence shown here is derived from an EMBL/GenBank/DDBJ whole genome shotgun (WGS) entry which is preliminary data.</text>
</comment>
<name>A0ABD3PRM6_9STRA</name>
<feature type="region of interest" description="Disordered" evidence="1">
    <location>
        <begin position="504"/>
        <end position="549"/>
    </location>
</feature>
<feature type="region of interest" description="Disordered" evidence="1">
    <location>
        <begin position="242"/>
        <end position="341"/>
    </location>
</feature>
<feature type="compositionally biased region" description="Low complexity" evidence="1">
    <location>
        <begin position="750"/>
        <end position="761"/>
    </location>
</feature>
<feature type="compositionally biased region" description="Low complexity" evidence="1">
    <location>
        <begin position="718"/>
        <end position="736"/>
    </location>
</feature>
<reference evidence="2 3" key="1">
    <citation type="journal article" date="2020" name="G3 (Bethesda)">
        <title>Improved Reference Genome for Cyclotella cryptica CCMP332, a Model for Cell Wall Morphogenesis, Salinity Adaptation, and Lipid Production in Diatoms (Bacillariophyta).</title>
        <authorList>
            <person name="Roberts W.R."/>
            <person name="Downey K.M."/>
            <person name="Ruck E.C."/>
            <person name="Traller J.C."/>
            <person name="Alverson A.J."/>
        </authorList>
    </citation>
    <scope>NUCLEOTIDE SEQUENCE [LARGE SCALE GENOMIC DNA]</scope>
    <source>
        <strain evidence="2 3">CCMP332</strain>
    </source>
</reference>
<sequence length="843" mass="93892">MDLRLKAPKTIMSGPKPQPPKQRRNRKKKEIILDPQAAREEAELRMKIQQSLQNQFVTRATVDGGWRGEQCAYGTWAVGEHEGMGISSSMGMNNNSGMLQQQFQFQQSQEQYSGQQVPFNGQQNYGQVQTKEELNQFIDTAEIKAYEMRLRAKKMMLQQQMQMSENQWHEGAIQYSNEIIERNMSQWSGLSRADLMRELRLEQDRLLVAAAQKQMAMSTGMISMNDSNSFFEQGLSAENQFVDRPGFSPELKRPSLSQQTWYEQQQLEQRTRNSSAYLDEQFEHRNRNDSQRSYQDRQLERRYTNPTVYQNGHFDGGHTNQSAHQHGQLQRRHTNPPASTAYEQNTNYVDLTMSPQPRMQHMRNQMMSPTDLNQVQNQLGYYEGQNPPHSPSPHVEEMMNQYQVQQNPIHQGDLPQKNSVGQPYHHMQKLEESSSEATENAEPQSNLQPQVDDTTFKDSLGISDLQAWLAFKSSGGESIGFHSVGSMSASFGSVMTSSILNVDDDPVTHGHSGGGNGTPLRKITNDGSPEASDRSVGKSPYHDSPCSPSYHDIIQDLAPIAEDSLEEEDQKSNFGTSNARKNRAGDPLKISLTIGDLQQRRDLERSIQPGLSQNSGMSFTIGDSIGELGDLLNSNLSEGIGNSHLSPGLMTNSVGMTQSDLMMSIDSVTYSALMAANQSNSSMTMNRDLCELLEEENESRSSTASTVGDNASDKSAPLSLSGGSKTSGSTKRSVTSLGGRRRRSADSRPSIMSEISEWSSSNPYGDDSVQNAEEQDHSPNEADNKGHHKVEVDVTELDALSDSVDISLSMMSSMCLAEAEDTLMMSLQKSEGYVSSKGSKDEK</sequence>
<feature type="region of interest" description="Disordered" evidence="1">
    <location>
        <begin position="1"/>
        <end position="29"/>
    </location>
</feature>
<feature type="region of interest" description="Disordered" evidence="1">
    <location>
        <begin position="694"/>
        <end position="789"/>
    </location>
</feature>
<feature type="compositionally biased region" description="Polar residues" evidence="1">
    <location>
        <begin position="437"/>
        <end position="453"/>
    </location>
</feature>
<keyword evidence="3" id="KW-1185">Reference proteome</keyword>
<feature type="region of interest" description="Disordered" evidence="1">
    <location>
        <begin position="410"/>
        <end position="455"/>
    </location>
</feature>
<dbReference type="Proteomes" id="UP001516023">
    <property type="component" value="Unassembled WGS sequence"/>
</dbReference>
<feature type="compositionally biased region" description="Polar residues" evidence="1">
    <location>
        <begin position="700"/>
        <end position="709"/>
    </location>
</feature>
<proteinExistence type="predicted"/>
<dbReference type="EMBL" id="JABMIG020000124">
    <property type="protein sequence ID" value="KAL3790663.1"/>
    <property type="molecule type" value="Genomic_DNA"/>
</dbReference>
<evidence type="ECO:0000256" key="1">
    <source>
        <dbReference type="SAM" id="MobiDB-lite"/>
    </source>
</evidence>
<organism evidence="2 3">
    <name type="scientific">Cyclotella cryptica</name>
    <dbReference type="NCBI Taxonomy" id="29204"/>
    <lineage>
        <taxon>Eukaryota</taxon>
        <taxon>Sar</taxon>
        <taxon>Stramenopiles</taxon>
        <taxon>Ochrophyta</taxon>
        <taxon>Bacillariophyta</taxon>
        <taxon>Coscinodiscophyceae</taxon>
        <taxon>Thalassiosirophycidae</taxon>
        <taxon>Stephanodiscales</taxon>
        <taxon>Stephanodiscaceae</taxon>
        <taxon>Cyclotella</taxon>
    </lineage>
</organism>
<protein>
    <submittedName>
        <fullName evidence="2">Uncharacterized protein</fullName>
    </submittedName>
</protein>
<feature type="region of interest" description="Disordered" evidence="1">
    <location>
        <begin position="564"/>
        <end position="583"/>
    </location>
</feature>
<feature type="compositionally biased region" description="Basic and acidic residues" evidence="1">
    <location>
        <begin position="774"/>
        <end position="789"/>
    </location>
</feature>
<feature type="compositionally biased region" description="Low complexity" evidence="1">
    <location>
        <begin position="255"/>
        <end position="268"/>
    </location>
</feature>
<evidence type="ECO:0000313" key="3">
    <source>
        <dbReference type="Proteomes" id="UP001516023"/>
    </source>
</evidence>
<accession>A0ABD3PRM6</accession>
<gene>
    <name evidence="2" type="ORF">HJC23_009763</name>
</gene>
<dbReference type="AlphaFoldDB" id="A0ABD3PRM6"/>
<evidence type="ECO:0000313" key="2">
    <source>
        <dbReference type="EMBL" id="KAL3790663.1"/>
    </source>
</evidence>